<gene>
    <name evidence="2" type="ORF">EPUL_004893</name>
</gene>
<comment type="caution">
    <text evidence="2">The sequence shown here is derived from an EMBL/GenBank/DDBJ whole genome shotgun (WGS) entry which is preliminary data.</text>
</comment>
<protein>
    <recommendedName>
        <fullName evidence="1">STEEP1 domain-containing protein</fullName>
    </recommendedName>
</protein>
<dbReference type="InterPro" id="IPR057965">
    <property type="entry name" value="STEEP1_dom"/>
</dbReference>
<evidence type="ECO:0000313" key="2">
    <source>
        <dbReference type="EMBL" id="POS82792.1"/>
    </source>
</evidence>
<reference evidence="2 3" key="1">
    <citation type="submission" date="2017-10" db="EMBL/GenBank/DDBJ databases">
        <title>Development of genomic resources for the powdery mildew, Erysiphe pulchra.</title>
        <authorList>
            <person name="Wadl P.A."/>
            <person name="Mack B.M."/>
            <person name="Moore G."/>
            <person name="Beltz S.B."/>
        </authorList>
    </citation>
    <scope>NUCLEOTIDE SEQUENCE [LARGE SCALE GENOMIC DNA]</scope>
    <source>
        <strain evidence="2">Cflorida</strain>
    </source>
</reference>
<evidence type="ECO:0000259" key="1">
    <source>
        <dbReference type="Pfam" id="PF25809"/>
    </source>
</evidence>
<accession>A0A2S4PL82</accession>
<dbReference type="Pfam" id="PF25809">
    <property type="entry name" value="STEEP1"/>
    <property type="match status" value="1"/>
</dbReference>
<dbReference type="STRING" id="225359.A0A2S4PL82"/>
<proteinExistence type="predicted"/>
<dbReference type="EMBL" id="PEDP01002254">
    <property type="protein sequence ID" value="POS82792.1"/>
    <property type="molecule type" value="Genomic_DNA"/>
</dbReference>
<organism evidence="2 3">
    <name type="scientific">Erysiphe pulchra</name>
    <dbReference type="NCBI Taxonomy" id="225359"/>
    <lineage>
        <taxon>Eukaryota</taxon>
        <taxon>Fungi</taxon>
        <taxon>Dikarya</taxon>
        <taxon>Ascomycota</taxon>
        <taxon>Pezizomycotina</taxon>
        <taxon>Leotiomycetes</taxon>
        <taxon>Erysiphales</taxon>
        <taxon>Erysiphaceae</taxon>
        <taxon>Erysiphe</taxon>
    </lineage>
</organism>
<dbReference type="AlphaFoldDB" id="A0A2S4PL82"/>
<evidence type="ECO:0000313" key="3">
    <source>
        <dbReference type="Proteomes" id="UP000237438"/>
    </source>
</evidence>
<feature type="domain" description="STEEP1" evidence="1">
    <location>
        <begin position="4"/>
        <end position="144"/>
    </location>
</feature>
<feature type="non-terminal residue" evidence="2">
    <location>
        <position position="161"/>
    </location>
</feature>
<dbReference type="Proteomes" id="UP000237438">
    <property type="component" value="Unassembled WGS sequence"/>
</dbReference>
<keyword evidence="3" id="KW-1185">Reference proteome</keyword>
<dbReference type="OrthoDB" id="418131at2759"/>
<sequence length="161" mass="18209">MAPQVYTYHCICTHLLFASTHIFSSLPRRSREKGSIDAALILPLPKVALNSKNLRYDVPPPEGFTLLLGLEKDTKIHTLRKPDGFERRTLYQCSRCKIVIGYEISPESGIVEVDTAENVHPEVDEDKCLGPVKIMYILPGGLMSTEFMASKEKIREEEVEF</sequence>
<name>A0A2S4PL82_9PEZI</name>